<evidence type="ECO:0008006" key="3">
    <source>
        <dbReference type="Google" id="ProtNLM"/>
    </source>
</evidence>
<reference evidence="2" key="1">
    <citation type="submission" date="2018-05" db="EMBL/GenBank/DDBJ databases">
        <title>Ignatzschineria dubaiensis sp. nov., isolated from necrotic foot tissues of dromedaries (Camelus dromedarius) and associated maggots in Dubai, United Arab Emirates.</title>
        <authorList>
            <person name="Tsang C.C."/>
            <person name="Tang J.Y.M."/>
            <person name="Fong J.Y.H."/>
            <person name="Kinne J."/>
            <person name="Lee H.H."/>
            <person name="Joseph M."/>
            <person name="Jose S."/>
            <person name="Schuster R.K."/>
            <person name="Tang Y."/>
            <person name="Sivakumar S."/>
            <person name="Chen J.H.K."/>
            <person name="Teng J.L.L."/>
            <person name="Lau S.K.P."/>
            <person name="Wernery U."/>
            <person name="Woo P.C.Y."/>
        </authorList>
    </citation>
    <scope>NUCLEOTIDE SEQUENCE [LARGE SCALE GENOMIC DNA]</scope>
    <source>
        <strain evidence="2">UAE-HKU58</strain>
    </source>
</reference>
<name>A0ABX5L2H4_9GAMM</name>
<protein>
    <recommendedName>
        <fullName evidence="3">Fimbrial-type adhesion domain-containing protein</fullName>
    </recommendedName>
</protein>
<organism evidence="1 2">
    <name type="scientific">Ignatzschineria cameli</name>
    <dbReference type="NCBI Taxonomy" id="2182793"/>
    <lineage>
        <taxon>Bacteria</taxon>
        <taxon>Pseudomonadati</taxon>
        <taxon>Pseudomonadota</taxon>
        <taxon>Gammaproteobacteria</taxon>
        <taxon>Cardiobacteriales</taxon>
        <taxon>Ignatzschineriaceae</taxon>
        <taxon>Ignatzschineria</taxon>
    </lineage>
</organism>
<keyword evidence="2" id="KW-1185">Reference proteome</keyword>
<evidence type="ECO:0000313" key="2">
    <source>
        <dbReference type="Proteomes" id="UP000245217"/>
    </source>
</evidence>
<proteinExistence type="predicted"/>
<comment type="caution">
    <text evidence="1">The sequence shown here is derived from an EMBL/GenBank/DDBJ whole genome shotgun (WGS) entry which is preliminary data.</text>
</comment>
<dbReference type="Proteomes" id="UP000245217">
    <property type="component" value="Unassembled WGS sequence"/>
</dbReference>
<gene>
    <name evidence="1" type="ORF">DC078_04015</name>
</gene>
<accession>A0ABX5L2H4</accession>
<evidence type="ECO:0000313" key="1">
    <source>
        <dbReference type="EMBL" id="PWD92992.1"/>
    </source>
</evidence>
<dbReference type="EMBL" id="QEWV01000003">
    <property type="protein sequence ID" value="PWD92992.1"/>
    <property type="molecule type" value="Genomic_DNA"/>
</dbReference>
<sequence>MRILLFLFWGIFFNEGIYAQSFDWDNPLCIASDTGIGGPRYIETNLPLNELAPPQTIEFKLRCKGDVPIYVQPGSSIVSEMHFANRLIREYAPTRTHFTISSTVKYLRTNQQQYRVRNIFDLGGSGSVQGQPLEVPALGAGQYHEFSVKIDISERLFFSNTLPETPKPIEPFYSQTLSVTQKKDANSTQNYAPYPIWIVSTFDTFPDPCVTPGPMVIVPPQIDFGTLNREDLEESVKKRFFFRVARLSEDTCNYNLYPIITFKATDPVINDEIYLNNGTILSLEEVHSGFGKIKLNTPMRFGELKPKEFLNLLIEATLRKNPDKPLRGGAFSTVLIYHIEYR</sequence>